<name>A0ABV9N7U1_9FLAO</name>
<dbReference type="PROSITE" id="PS51257">
    <property type="entry name" value="PROKAR_LIPOPROTEIN"/>
    <property type="match status" value="1"/>
</dbReference>
<dbReference type="InterPro" id="IPR001466">
    <property type="entry name" value="Beta-lactam-related"/>
</dbReference>
<dbReference type="Pfam" id="PF00144">
    <property type="entry name" value="Beta-lactamase"/>
    <property type="match status" value="1"/>
</dbReference>
<feature type="domain" description="Beta-lactamase-related" evidence="1">
    <location>
        <begin position="39"/>
        <end position="370"/>
    </location>
</feature>
<reference evidence="3" key="1">
    <citation type="journal article" date="2019" name="Int. J. Syst. Evol. Microbiol.">
        <title>The Global Catalogue of Microorganisms (GCM) 10K type strain sequencing project: providing services to taxonomists for standard genome sequencing and annotation.</title>
        <authorList>
            <consortium name="The Broad Institute Genomics Platform"/>
            <consortium name="The Broad Institute Genome Sequencing Center for Infectious Disease"/>
            <person name="Wu L."/>
            <person name="Ma J."/>
        </authorList>
    </citation>
    <scope>NUCLEOTIDE SEQUENCE [LARGE SCALE GENOMIC DNA]</scope>
    <source>
        <strain evidence="3">CCUG 63682</strain>
    </source>
</reference>
<protein>
    <submittedName>
        <fullName evidence="2">Serine hydrolase domain-containing protein</fullName>
        <ecNumber evidence="2">3.-.-.-</ecNumber>
    </submittedName>
</protein>
<evidence type="ECO:0000259" key="1">
    <source>
        <dbReference type="Pfam" id="PF00144"/>
    </source>
</evidence>
<evidence type="ECO:0000313" key="2">
    <source>
        <dbReference type="EMBL" id="MFC4723564.1"/>
    </source>
</evidence>
<dbReference type="Proteomes" id="UP001595953">
    <property type="component" value="Unassembled WGS sequence"/>
</dbReference>
<dbReference type="EC" id="3.-.-.-" evidence="2"/>
<dbReference type="InterPro" id="IPR050789">
    <property type="entry name" value="Diverse_Enzym_Activities"/>
</dbReference>
<dbReference type="Gene3D" id="3.40.710.10">
    <property type="entry name" value="DD-peptidase/beta-lactamase superfamily"/>
    <property type="match status" value="1"/>
</dbReference>
<dbReference type="EMBL" id="JBHSGP010000014">
    <property type="protein sequence ID" value="MFC4723564.1"/>
    <property type="molecule type" value="Genomic_DNA"/>
</dbReference>
<dbReference type="InterPro" id="IPR012338">
    <property type="entry name" value="Beta-lactam/transpept-like"/>
</dbReference>
<comment type="caution">
    <text evidence="2">The sequence shown here is derived from an EMBL/GenBank/DDBJ whole genome shotgun (WGS) entry which is preliminary data.</text>
</comment>
<gene>
    <name evidence="2" type="ORF">ACFO5O_14605</name>
</gene>
<accession>A0ABV9N7U1</accession>
<proteinExistence type="predicted"/>
<evidence type="ECO:0000313" key="3">
    <source>
        <dbReference type="Proteomes" id="UP001595953"/>
    </source>
</evidence>
<dbReference type="RefSeq" id="WP_387965065.1">
    <property type="nucleotide sequence ID" value="NZ_JBHSGP010000014.1"/>
</dbReference>
<dbReference type="PANTHER" id="PTHR43283:SF18">
    <property type="match status" value="1"/>
</dbReference>
<keyword evidence="2" id="KW-0378">Hydrolase</keyword>
<dbReference type="PANTHER" id="PTHR43283">
    <property type="entry name" value="BETA-LACTAMASE-RELATED"/>
    <property type="match status" value="1"/>
</dbReference>
<sequence>MKHLSILFLSLVTISCAPVKDPTQIVRLDGTSITTEQLDTDIQTLIDTAKVTGLTVTIFNQNTIKYQKAFGYAHSTTKDSLTLDHVFYGASLSKAVFGYIVAQLAHEEQLDLDQPLQAYIDMPIPDMPFKREWRNFKNIENDDRYQLLTARMCMSHTTGFPNWRWISREGEFTPEGKIQFYFDPGTDYSYSGEGMRLLQKIIERYIGEGLEQMASARVFEPLEMNMTSYVWQQRFENAYCHGHSVTQEPIKKDIEDEAGAAGSMETTTKDYARFLSNIMTLSAQNSSITKLMFRPNIAIHSKKQFGPLSLEKTDANKDIALNYGLGWGILKSPYGEGYFKEGHSEGFQHYSIIFPNTGIGILLMSNSDNAESIFKDLLELGIQDVYTPWYWEDYIPYYMK</sequence>
<keyword evidence="3" id="KW-1185">Reference proteome</keyword>
<dbReference type="SUPFAM" id="SSF56601">
    <property type="entry name" value="beta-lactamase/transpeptidase-like"/>
    <property type="match status" value="1"/>
</dbReference>
<organism evidence="2 3">
    <name type="scientific">Geojedonia litorea</name>
    <dbReference type="NCBI Taxonomy" id="1268269"/>
    <lineage>
        <taxon>Bacteria</taxon>
        <taxon>Pseudomonadati</taxon>
        <taxon>Bacteroidota</taxon>
        <taxon>Flavobacteriia</taxon>
        <taxon>Flavobacteriales</taxon>
        <taxon>Flavobacteriaceae</taxon>
        <taxon>Geojedonia</taxon>
    </lineage>
</organism>
<dbReference type="GO" id="GO:0016787">
    <property type="term" value="F:hydrolase activity"/>
    <property type="evidence" value="ECO:0007669"/>
    <property type="project" value="UniProtKB-KW"/>
</dbReference>